<reference evidence="4" key="2">
    <citation type="submission" date="2020-09" db="EMBL/GenBank/DDBJ databases">
        <authorList>
            <person name="Sun Q."/>
            <person name="Sedlacek I."/>
        </authorList>
    </citation>
    <scope>NUCLEOTIDE SEQUENCE</scope>
    <source>
        <strain evidence="4">CCM 7664</strain>
    </source>
</reference>
<keyword evidence="5" id="KW-1185">Reference proteome</keyword>
<organism evidence="4 5">
    <name type="scientific">Oxalicibacterium solurbis</name>
    <dbReference type="NCBI Taxonomy" id="69280"/>
    <lineage>
        <taxon>Bacteria</taxon>
        <taxon>Pseudomonadati</taxon>
        <taxon>Pseudomonadota</taxon>
        <taxon>Betaproteobacteria</taxon>
        <taxon>Burkholderiales</taxon>
        <taxon>Oxalobacteraceae</taxon>
        <taxon>Oxalicibacterium</taxon>
    </lineage>
</organism>
<dbReference type="InterPro" id="IPR005269">
    <property type="entry name" value="LOG"/>
</dbReference>
<dbReference type="GO" id="GO:0009691">
    <property type="term" value="P:cytokinin biosynthetic process"/>
    <property type="evidence" value="ECO:0007669"/>
    <property type="project" value="UniProtKB-UniRule"/>
</dbReference>
<name>A0A8J3B465_9BURK</name>
<dbReference type="NCBIfam" id="TIGR00730">
    <property type="entry name" value="Rossman fold protein, TIGR00730 family"/>
    <property type="match status" value="1"/>
</dbReference>
<comment type="catalytic activity">
    <reaction evidence="1">
        <text>AMP + H2O = D-ribose 5-phosphate + adenine</text>
        <dbReference type="Rhea" id="RHEA:20129"/>
        <dbReference type="ChEBI" id="CHEBI:15377"/>
        <dbReference type="ChEBI" id="CHEBI:16708"/>
        <dbReference type="ChEBI" id="CHEBI:78346"/>
        <dbReference type="ChEBI" id="CHEBI:456215"/>
        <dbReference type="EC" id="3.2.2.4"/>
    </reaction>
</comment>
<reference evidence="4" key="1">
    <citation type="journal article" date="2014" name="Int. J. Syst. Evol. Microbiol.">
        <title>Complete genome sequence of Corynebacterium casei LMG S-19264T (=DSM 44701T), isolated from a smear-ripened cheese.</title>
        <authorList>
            <consortium name="US DOE Joint Genome Institute (JGI-PGF)"/>
            <person name="Walter F."/>
            <person name="Albersmeier A."/>
            <person name="Kalinowski J."/>
            <person name="Ruckert C."/>
        </authorList>
    </citation>
    <scope>NUCLEOTIDE SEQUENCE</scope>
    <source>
        <strain evidence="4">CCM 7664</strain>
    </source>
</reference>
<dbReference type="Proteomes" id="UP000627205">
    <property type="component" value="Unassembled WGS sequence"/>
</dbReference>
<dbReference type="Gene3D" id="3.40.50.450">
    <property type="match status" value="1"/>
</dbReference>
<dbReference type="RefSeq" id="WP_188420543.1">
    <property type="nucleotide sequence ID" value="NZ_BMDP01000002.1"/>
</dbReference>
<comment type="caution">
    <text evidence="4">The sequence shown here is derived from an EMBL/GenBank/DDBJ whole genome shotgun (WGS) entry which is preliminary data.</text>
</comment>
<dbReference type="Pfam" id="PF03641">
    <property type="entry name" value="Lysine_decarbox"/>
    <property type="match status" value="1"/>
</dbReference>
<dbReference type="GO" id="GO:0008714">
    <property type="term" value="F:AMP nucleosidase activity"/>
    <property type="evidence" value="ECO:0007669"/>
    <property type="project" value="UniProtKB-EC"/>
</dbReference>
<dbReference type="AlphaFoldDB" id="A0A8J3B465"/>
<dbReference type="EMBL" id="BMDP01000002">
    <property type="protein sequence ID" value="GGI54494.1"/>
    <property type="molecule type" value="Genomic_DNA"/>
</dbReference>
<evidence type="ECO:0000313" key="4">
    <source>
        <dbReference type="EMBL" id="GGI54494.1"/>
    </source>
</evidence>
<keyword evidence="3" id="KW-0203">Cytokinin biosynthesis</keyword>
<evidence type="ECO:0000313" key="5">
    <source>
        <dbReference type="Proteomes" id="UP000627205"/>
    </source>
</evidence>
<evidence type="ECO:0000256" key="3">
    <source>
        <dbReference type="RuleBase" id="RU363015"/>
    </source>
</evidence>
<comment type="similarity">
    <text evidence="2 3">Belongs to the LOG family.</text>
</comment>
<gene>
    <name evidence="4" type="ORF">GCM10011430_16680</name>
</gene>
<dbReference type="InterPro" id="IPR031100">
    <property type="entry name" value="LOG_fam"/>
</dbReference>
<proteinExistence type="inferred from homology"/>
<keyword evidence="3" id="KW-0378">Hydrolase</keyword>
<evidence type="ECO:0000256" key="1">
    <source>
        <dbReference type="ARBA" id="ARBA00000274"/>
    </source>
</evidence>
<protein>
    <recommendedName>
        <fullName evidence="3">Cytokinin riboside 5'-monophosphate phosphoribohydrolase</fullName>
        <ecNumber evidence="3">3.2.2.n1</ecNumber>
    </recommendedName>
</protein>
<evidence type="ECO:0000256" key="2">
    <source>
        <dbReference type="ARBA" id="ARBA00006763"/>
    </source>
</evidence>
<sequence length="198" mass="21478">MKSICIYCGSSFGNQPVYAEAARALAAEMVKHDIGLVYGGGKVGLMGVIADEILRLNGEATGVIPQALMDKEVGHTGLTQLHIVQNMHERKAKMAELADGFIAMPGGLGTLEELFEILTWAQLGFHQKPVGVLNVDGFYDGLVDFLQTQVRCGFVKAEQAELMLHAPTAPALMQQLRSFVPKHSTKLRDALAAQQLFK</sequence>
<dbReference type="PANTHER" id="PTHR31223">
    <property type="entry name" value="LOG FAMILY PROTEIN YJL055W"/>
    <property type="match status" value="1"/>
</dbReference>
<dbReference type="EC" id="3.2.2.n1" evidence="3"/>
<dbReference type="PANTHER" id="PTHR31223:SF70">
    <property type="entry name" value="LOG FAMILY PROTEIN YJL055W"/>
    <property type="match status" value="1"/>
</dbReference>
<dbReference type="GO" id="GO:0005829">
    <property type="term" value="C:cytosol"/>
    <property type="evidence" value="ECO:0007669"/>
    <property type="project" value="TreeGrafter"/>
</dbReference>
<dbReference type="SUPFAM" id="SSF102405">
    <property type="entry name" value="MCP/YpsA-like"/>
    <property type="match status" value="1"/>
</dbReference>
<accession>A0A8J3B465</accession>